<keyword evidence="3" id="KW-1185">Reference proteome</keyword>
<dbReference type="GO" id="GO:0000421">
    <property type="term" value="C:autophagosome membrane"/>
    <property type="evidence" value="ECO:0007669"/>
    <property type="project" value="TreeGrafter"/>
</dbReference>
<protein>
    <submittedName>
        <fullName evidence="2">Uncharacterized protein</fullName>
    </submittedName>
</protein>
<dbReference type="PANTHER" id="PTHR15949">
    <property type="entry name" value="TESTIS-EXPRESSED PROTEIN 264"/>
    <property type="match status" value="1"/>
</dbReference>
<accession>H2YSP5</accession>
<dbReference type="AlphaFoldDB" id="H2YSP5"/>
<dbReference type="GeneTree" id="ENSGT00390000016901"/>
<keyword evidence="1" id="KW-0472">Membrane</keyword>
<dbReference type="GO" id="GO:0061709">
    <property type="term" value="P:reticulophagy"/>
    <property type="evidence" value="ECO:0007669"/>
    <property type="project" value="TreeGrafter"/>
</dbReference>
<feature type="transmembrane region" description="Helical" evidence="1">
    <location>
        <begin position="6"/>
        <end position="30"/>
    </location>
</feature>
<reference evidence="3" key="1">
    <citation type="submission" date="2003-08" db="EMBL/GenBank/DDBJ databases">
        <authorList>
            <person name="Birren B."/>
            <person name="Nusbaum C."/>
            <person name="Abebe A."/>
            <person name="Abouelleil A."/>
            <person name="Adekoya E."/>
            <person name="Ait-zahra M."/>
            <person name="Allen N."/>
            <person name="Allen T."/>
            <person name="An P."/>
            <person name="Anderson M."/>
            <person name="Anderson S."/>
            <person name="Arachchi H."/>
            <person name="Armbruster J."/>
            <person name="Bachantsang P."/>
            <person name="Baldwin J."/>
            <person name="Barry A."/>
            <person name="Bayul T."/>
            <person name="Blitshsteyn B."/>
            <person name="Bloom T."/>
            <person name="Blye J."/>
            <person name="Boguslavskiy L."/>
            <person name="Borowsky M."/>
            <person name="Boukhgalter B."/>
            <person name="Brunache A."/>
            <person name="Butler J."/>
            <person name="Calixte N."/>
            <person name="Calvo S."/>
            <person name="Camarata J."/>
            <person name="Campo K."/>
            <person name="Chang J."/>
            <person name="Cheshatsang Y."/>
            <person name="Citroen M."/>
            <person name="Collymore A."/>
            <person name="Considine T."/>
            <person name="Cook A."/>
            <person name="Cooke P."/>
            <person name="Corum B."/>
            <person name="Cuomo C."/>
            <person name="David R."/>
            <person name="Dawoe T."/>
            <person name="Degray S."/>
            <person name="Dodge S."/>
            <person name="Dooley K."/>
            <person name="Dorje P."/>
            <person name="Dorjee K."/>
            <person name="Dorris L."/>
            <person name="Duffey N."/>
            <person name="Dupes A."/>
            <person name="Elkins T."/>
            <person name="Engels R."/>
            <person name="Erickson J."/>
            <person name="Farina A."/>
            <person name="Faro S."/>
            <person name="Ferreira P."/>
            <person name="Fischer H."/>
            <person name="Fitzgerald M."/>
            <person name="Foley K."/>
            <person name="Gage D."/>
            <person name="Galagan J."/>
            <person name="Gearin G."/>
            <person name="Gnerre S."/>
            <person name="Gnirke A."/>
            <person name="Goyette A."/>
            <person name="Graham J."/>
            <person name="Grandbois E."/>
            <person name="Gyaltsen K."/>
            <person name="Hafez N."/>
            <person name="Hagopian D."/>
            <person name="Hagos B."/>
            <person name="Hall J."/>
            <person name="Hatcher B."/>
            <person name="Heller A."/>
            <person name="Higgins H."/>
            <person name="Honan T."/>
            <person name="Horn A."/>
            <person name="Houde N."/>
            <person name="Hughes L."/>
            <person name="Hulme W."/>
            <person name="Husby E."/>
            <person name="Iliev I."/>
            <person name="Jaffe D."/>
            <person name="Jones C."/>
            <person name="Kamal M."/>
            <person name="Kamat A."/>
            <person name="Kamvysselis M."/>
            <person name="Karlsson E."/>
            <person name="Kells C."/>
            <person name="Kieu A."/>
            <person name="Kisner P."/>
            <person name="Kodira C."/>
            <person name="Kulbokas E."/>
            <person name="Labutti K."/>
            <person name="Lama D."/>
            <person name="Landers T."/>
            <person name="Leger J."/>
            <person name="Levine S."/>
            <person name="Lewis D."/>
            <person name="Lewis T."/>
            <person name="Lindblad-toh K."/>
            <person name="Liu X."/>
            <person name="Lokyitsang T."/>
            <person name="Lokyitsang Y."/>
            <person name="Lucien O."/>
            <person name="Lui A."/>
            <person name="Ma L.J."/>
            <person name="Mabbitt R."/>
            <person name="Macdonald J."/>
            <person name="Maclean C."/>
            <person name="Major J."/>
            <person name="Manning J."/>
            <person name="Marabella R."/>
            <person name="Maru K."/>
            <person name="Matthews C."/>
            <person name="Mauceli E."/>
            <person name="Mccarthy M."/>
            <person name="Mcdonough S."/>
            <person name="Mcghee T."/>
            <person name="Meldrim J."/>
            <person name="Meneus L."/>
            <person name="Mesirov J."/>
            <person name="Mihalev A."/>
            <person name="Mihova T."/>
            <person name="Mikkelsen T."/>
            <person name="Mlenga V."/>
            <person name="Moru K."/>
            <person name="Mozes J."/>
            <person name="Mulrain L."/>
            <person name="Munson G."/>
            <person name="Naylor J."/>
            <person name="Newes C."/>
            <person name="Nguyen C."/>
            <person name="Nguyen N."/>
            <person name="Nguyen T."/>
            <person name="Nicol R."/>
            <person name="Nielsen C."/>
            <person name="Nizzari M."/>
            <person name="Norbu C."/>
            <person name="Norbu N."/>
            <person name="O'donnell P."/>
            <person name="Okoawo O."/>
            <person name="O'leary S."/>
            <person name="Omotosho B."/>
            <person name="O'neill K."/>
            <person name="Osman S."/>
            <person name="Parker S."/>
            <person name="Perrin D."/>
            <person name="Phunkhang P."/>
            <person name="Piqani B."/>
            <person name="Purcell S."/>
            <person name="Rachupka T."/>
            <person name="Ramasamy U."/>
            <person name="Rameau R."/>
            <person name="Ray V."/>
            <person name="Raymond C."/>
            <person name="Retta R."/>
            <person name="Richardson S."/>
            <person name="Rise C."/>
            <person name="Rodriguez J."/>
            <person name="Rogers J."/>
            <person name="Rogov P."/>
            <person name="Rutman M."/>
            <person name="Schupbach R."/>
            <person name="Seaman C."/>
            <person name="Settipalli S."/>
            <person name="Sharpe T."/>
            <person name="Sheridan J."/>
            <person name="Sherpa N."/>
            <person name="Shi J."/>
            <person name="Smirnov S."/>
            <person name="Smith C."/>
            <person name="Sougnez C."/>
            <person name="Spencer B."/>
            <person name="Stalker J."/>
            <person name="Stange-thomann N."/>
            <person name="Stavropoulos S."/>
            <person name="Stetson K."/>
            <person name="Stone C."/>
            <person name="Stone S."/>
            <person name="Stubbs M."/>
            <person name="Talamas J."/>
            <person name="Tchuinga P."/>
            <person name="Tenzing P."/>
            <person name="Tesfaye S."/>
            <person name="Theodore J."/>
            <person name="Thoulutsang Y."/>
            <person name="Topham K."/>
            <person name="Towey S."/>
            <person name="Tsamla T."/>
            <person name="Tsomo N."/>
            <person name="Vallee D."/>
            <person name="Vassiliev H."/>
            <person name="Venkataraman V."/>
            <person name="Vinson J."/>
            <person name="Vo A."/>
            <person name="Wade C."/>
            <person name="Wang S."/>
            <person name="Wangchuk T."/>
            <person name="Wangdi T."/>
            <person name="Whittaker C."/>
            <person name="Wilkinson J."/>
            <person name="Wu Y."/>
            <person name="Wyman D."/>
            <person name="Yadav S."/>
            <person name="Yang S."/>
            <person name="Yang X."/>
            <person name="Yeager S."/>
            <person name="Yee E."/>
            <person name="Young G."/>
            <person name="Zainoun J."/>
            <person name="Zembeck L."/>
            <person name="Zimmer A."/>
            <person name="Zody M."/>
            <person name="Lander E."/>
        </authorList>
    </citation>
    <scope>NUCLEOTIDE SEQUENCE [LARGE SCALE GENOMIC DNA]</scope>
</reference>
<keyword evidence="1" id="KW-0812">Transmembrane</keyword>
<dbReference type="GO" id="GO:0106300">
    <property type="term" value="P:protein-DNA covalent cross-linking repair"/>
    <property type="evidence" value="ECO:0007669"/>
    <property type="project" value="TreeGrafter"/>
</dbReference>
<evidence type="ECO:0000313" key="2">
    <source>
        <dbReference type="Ensembl" id="ENSCSAVP00000008355.1"/>
    </source>
</evidence>
<dbReference type="GO" id="GO:0005657">
    <property type="term" value="C:replication fork"/>
    <property type="evidence" value="ECO:0007669"/>
    <property type="project" value="TreeGrafter"/>
</dbReference>
<sequence length="194" mass="21171">MDYTSIGMIVGAIGLVGLMAAYKLGVLFGVKVSVGKPNLGHSWVAYKYYSGSYENCGPQFSSTGKDFPILPLVGICYDFDDKKKIKMGYIVGALLSENEPPLPQVIKSAESLNYKVVELPGIPSSVNAQFPFYESIAIVSAILGAMKVYPAISKFTKANSLCAYPGLEIYRSNTVEYMFPLSQQTNFFVPEAKE</sequence>
<dbReference type="InParanoid" id="H2YSP5"/>
<dbReference type="Proteomes" id="UP000007875">
    <property type="component" value="Unassembled WGS sequence"/>
</dbReference>
<name>H2YSP5_CIOSA</name>
<dbReference type="PANTHER" id="PTHR15949:SF3">
    <property type="entry name" value="TESTIS-EXPRESSED PROTEIN 264"/>
    <property type="match status" value="1"/>
</dbReference>
<organism evidence="2 3">
    <name type="scientific">Ciona savignyi</name>
    <name type="common">Pacific transparent sea squirt</name>
    <dbReference type="NCBI Taxonomy" id="51511"/>
    <lineage>
        <taxon>Eukaryota</taxon>
        <taxon>Metazoa</taxon>
        <taxon>Chordata</taxon>
        <taxon>Tunicata</taxon>
        <taxon>Ascidiacea</taxon>
        <taxon>Phlebobranchia</taxon>
        <taxon>Cionidae</taxon>
        <taxon>Ciona</taxon>
    </lineage>
</organism>
<dbReference type="GO" id="GO:0005634">
    <property type="term" value="C:nucleus"/>
    <property type="evidence" value="ECO:0007669"/>
    <property type="project" value="TreeGrafter"/>
</dbReference>
<dbReference type="OMA" id="ANSLCAY"/>
<reference evidence="2" key="3">
    <citation type="submission" date="2025-09" db="UniProtKB">
        <authorList>
            <consortium name="Ensembl"/>
        </authorList>
    </citation>
    <scope>IDENTIFICATION</scope>
</reference>
<evidence type="ECO:0000313" key="3">
    <source>
        <dbReference type="Proteomes" id="UP000007875"/>
    </source>
</evidence>
<evidence type="ECO:0000256" key="1">
    <source>
        <dbReference type="SAM" id="Phobius"/>
    </source>
</evidence>
<keyword evidence="1" id="KW-1133">Transmembrane helix</keyword>
<dbReference type="GO" id="GO:0005789">
    <property type="term" value="C:endoplasmic reticulum membrane"/>
    <property type="evidence" value="ECO:0007669"/>
    <property type="project" value="TreeGrafter"/>
</dbReference>
<dbReference type="HOGENOM" id="CLU_077435_1_0_1"/>
<dbReference type="Ensembl" id="ENSCSAVT00000008463.1">
    <property type="protein sequence ID" value="ENSCSAVP00000008355.1"/>
    <property type="gene ID" value="ENSCSAVG00000004970.1"/>
</dbReference>
<proteinExistence type="predicted"/>
<reference evidence="2" key="2">
    <citation type="submission" date="2025-08" db="UniProtKB">
        <authorList>
            <consortium name="Ensembl"/>
        </authorList>
    </citation>
    <scope>IDENTIFICATION</scope>
</reference>